<dbReference type="InterPro" id="IPR050315">
    <property type="entry name" value="FAD-oxidoreductase_2"/>
</dbReference>
<dbReference type="EMBL" id="JAAXOS010000001">
    <property type="protein sequence ID" value="NKY25179.1"/>
    <property type="molecule type" value="Genomic_DNA"/>
</dbReference>
<dbReference type="Proteomes" id="UP000540698">
    <property type="component" value="Unassembled WGS sequence"/>
</dbReference>
<dbReference type="InterPro" id="IPR027477">
    <property type="entry name" value="Succ_DH/fumarate_Rdtase_cat_sf"/>
</dbReference>
<dbReference type="SUPFAM" id="SSF51905">
    <property type="entry name" value="FAD/NAD(P)-binding domain"/>
    <property type="match status" value="1"/>
</dbReference>
<keyword evidence="2" id="KW-0285">Flavoprotein</keyword>
<evidence type="ECO:0000259" key="6">
    <source>
        <dbReference type="Pfam" id="PF00890"/>
    </source>
</evidence>
<dbReference type="InterPro" id="IPR036188">
    <property type="entry name" value="FAD/NAD-bd_sf"/>
</dbReference>
<dbReference type="SUPFAM" id="SSF56425">
    <property type="entry name" value="Succinate dehydrogenase/fumarate reductase flavoprotein, catalytic domain"/>
    <property type="match status" value="1"/>
</dbReference>
<gene>
    <name evidence="7" type="ORF">HGB38_02875</name>
</gene>
<feature type="region of interest" description="Disordered" evidence="5">
    <location>
        <begin position="24"/>
        <end position="108"/>
    </location>
</feature>
<keyword evidence="8" id="KW-1185">Reference proteome</keyword>
<organism evidence="7 8">
    <name type="scientific">Nocardia gamkensis</name>
    <dbReference type="NCBI Taxonomy" id="352869"/>
    <lineage>
        <taxon>Bacteria</taxon>
        <taxon>Bacillati</taxon>
        <taxon>Actinomycetota</taxon>
        <taxon>Actinomycetes</taxon>
        <taxon>Mycobacteriales</taxon>
        <taxon>Nocardiaceae</taxon>
        <taxon>Nocardia</taxon>
    </lineage>
</organism>
<evidence type="ECO:0000313" key="8">
    <source>
        <dbReference type="Proteomes" id="UP000540698"/>
    </source>
</evidence>
<dbReference type="PANTHER" id="PTHR43400">
    <property type="entry name" value="FUMARATE REDUCTASE"/>
    <property type="match status" value="1"/>
</dbReference>
<evidence type="ECO:0000313" key="7">
    <source>
        <dbReference type="EMBL" id="NKY25179.1"/>
    </source>
</evidence>
<evidence type="ECO:0000256" key="3">
    <source>
        <dbReference type="ARBA" id="ARBA00022827"/>
    </source>
</evidence>
<evidence type="ECO:0000256" key="5">
    <source>
        <dbReference type="SAM" id="MobiDB-lite"/>
    </source>
</evidence>
<feature type="compositionally biased region" description="Polar residues" evidence="5">
    <location>
        <begin position="96"/>
        <end position="106"/>
    </location>
</feature>
<sequence>MRIPFFSVANGGLATSIARRSLEASARRIRGSPTRSPPGPGSESTVPIRSGRPRGLDFESVGSVGAPKRPPSPAPTSGSGAPEAHPCSRKEVAAVPSQQQERSASTADAEVDVVVLGTGAAGLTAALGAAVHGASVAVFEKAATVGGTSAVSGGIAWIPAHDRCADGPLSVADALSYLHAQSLDSMDDELVEVFVRTGAAMVDFVEAHSGVRFEIADGFPDYKPELPGGRPGGGRSLSPVAFDLARLGVWRDRITAFPADWSNVGFDAETRARLHATVADESADLCVAGTALVAGLLAGVLDAGVIPRTGARATELIAEDGAVTGVRIVTAAGESTIRARSGVVLATGGFEWDPTLIRSFLRGPMHGAVSPPNNTGDGLRMAMAHGADLGTMSEAWWVPIVRIPGDTIEGKPRSRSVRLERTRPRSIMVNRAGRRFVNEASEYNSMAGAFHYLDPKGGYVNDPGWIVFDAVHLRRYGFLGIAPGDPVPEWFCESADLAELGKKTGIDPDGLAATVSAWNRHVAAEVDPDFGRGSSAYDGWWGDERAATVAGRTLGPIDTAPYYAVPVTVGAMGTKGGPRTDRDGRVRHVSGTVIPGLFAAGNAMAGVTGRAYGGAGGTIGPGMVWGFRAGYAAATGKSVEI</sequence>
<dbReference type="GO" id="GO:0008202">
    <property type="term" value="P:steroid metabolic process"/>
    <property type="evidence" value="ECO:0007669"/>
    <property type="project" value="UniProtKB-ARBA"/>
</dbReference>
<dbReference type="Gene3D" id="3.50.50.60">
    <property type="entry name" value="FAD/NAD(P)-binding domain"/>
    <property type="match status" value="2"/>
</dbReference>
<reference evidence="7 8" key="1">
    <citation type="submission" date="2020-04" db="EMBL/GenBank/DDBJ databases">
        <title>MicrobeNet Type strains.</title>
        <authorList>
            <person name="Nicholson A.C."/>
        </authorList>
    </citation>
    <scope>NUCLEOTIDE SEQUENCE [LARGE SCALE GENOMIC DNA]</scope>
    <source>
        <strain evidence="7 8">DSM 44956</strain>
    </source>
</reference>
<keyword evidence="3" id="KW-0274">FAD</keyword>
<keyword evidence="4" id="KW-0560">Oxidoreductase</keyword>
<evidence type="ECO:0000256" key="2">
    <source>
        <dbReference type="ARBA" id="ARBA00022630"/>
    </source>
</evidence>
<feature type="domain" description="FAD-dependent oxidoreductase 2 FAD-binding" evidence="6">
    <location>
        <begin position="112"/>
        <end position="618"/>
    </location>
</feature>
<dbReference type="Pfam" id="PF00890">
    <property type="entry name" value="FAD_binding_2"/>
    <property type="match status" value="1"/>
</dbReference>
<proteinExistence type="predicted"/>
<comment type="cofactor">
    <cofactor evidence="1">
        <name>FAD</name>
        <dbReference type="ChEBI" id="CHEBI:57692"/>
    </cofactor>
</comment>
<dbReference type="GO" id="GO:0033765">
    <property type="term" value="F:steroid dehydrogenase activity, acting on the CH-CH group of donors"/>
    <property type="evidence" value="ECO:0007669"/>
    <property type="project" value="UniProtKB-ARBA"/>
</dbReference>
<dbReference type="PRINTS" id="PR00411">
    <property type="entry name" value="PNDRDTASEI"/>
</dbReference>
<dbReference type="InterPro" id="IPR003953">
    <property type="entry name" value="FAD-dep_OxRdtase_2_FAD-bd"/>
</dbReference>
<evidence type="ECO:0000256" key="4">
    <source>
        <dbReference type="ARBA" id="ARBA00023002"/>
    </source>
</evidence>
<dbReference type="AlphaFoldDB" id="A0A7X6R1B3"/>
<name>A0A7X6R1B3_9NOCA</name>
<protein>
    <submittedName>
        <fullName evidence="7">FAD-dependent oxidoreductase</fullName>
    </submittedName>
</protein>
<dbReference type="PANTHER" id="PTHR43400:SF10">
    <property type="entry name" value="3-OXOSTEROID 1-DEHYDROGENASE"/>
    <property type="match status" value="1"/>
</dbReference>
<evidence type="ECO:0000256" key="1">
    <source>
        <dbReference type="ARBA" id="ARBA00001974"/>
    </source>
</evidence>
<accession>A0A7X6R1B3</accession>
<comment type="caution">
    <text evidence="7">The sequence shown here is derived from an EMBL/GenBank/DDBJ whole genome shotgun (WGS) entry which is preliminary data.</text>
</comment>